<evidence type="ECO:0008006" key="4">
    <source>
        <dbReference type="Google" id="ProtNLM"/>
    </source>
</evidence>
<feature type="non-terminal residue" evidence="2">
    <location>
        <position position="46"/>
    </location>
</feature>
<feature type="compositionally biased region" description="Polar residues" evidence="1">
    <location>
        <begin position="1"/>
        <end position="19"/>
    </location>
</feature>
<dbReference type="Proteomes" id="UP000265875">
    <property type="component" value="Unassembled WGS sequence"/>
</dbReference>
<reference evidence="2 3" key="1">
    <citation type="submission" date="2018-08" db="EMBL/GenBank/DDBJ databases">
        <title>Draft genome sequence of the cyanotroph, Pseudomonas monteilii BCN3.</title>
        <authorList>
            <person name="Jones L.B."/>
            <person name="Kunz D.A."/>
        </authorList>
    </citation>
    <scope>NUCLEOTIDE SEQUENCE [LARGE SCALE GENOMIC DNA]</scope>
    <source>
        <strain evidence="2 3">BCN3</strain>
    </source>
</reference>
<organism evidence="2 3">
    <name type="scientific">Pseudomonas monteilii</name>
    <dbReference type="NCBI Taxonomy" id="76759"/>
    <lineage>
        <taxon>Bacteria</taxon>
        <taxon>Pseudomonadati</taxon>
        <taxon>Pseudomonadota</taxon>
        <taxon>Gammaproteobacteria</taxon>
        <taxon>Pseudomonadales</taxon>
        <taxon>Pseudomonadaceae</taxon>
        <taxon>Pseudomonas</taxon>
    </lineage>
</organism>
<accession>A0A399LXF8</accession>
<evidence type="ECO:0000313" key="3">
    <source>
        <dbReference type="Proteomes" id="UP000265875"/>
    </source>
</evidence>
<evidence type="ECO:0000313" key="2">
    <source>
        <dbReference type="EMBL" id="RII74154.1"/>
    </source>
</evidence>
<dbReference type="EMBL" id="QWLL01000085">
    <property type="protein sequence ID" value="RII74154.1"/>
    <property type="molecule type" value="Genomic_DNA"/>
</dbReference>
<sequence>MVQRQTWSPNGQLREQTLAHQGESKRIAARSYRYDEAGQLHHIKDL</sequence>
<feature type="region of interest" description="Disordered" evidence="1">
    <location>
        <begin position="1"/>
        <end position="26"/>
    </location>
</feature>
<comment type="caution">
    <text evidence="2">The sequence shown here is derived from an EMBL/GenBank/DDBJ whole genome shotgun (WGS) entry which is preliminary data.</text>
</comment>
<evidence type="ECO:0000256" key="1">
    <source>
        <dbReference type="SAM" id="MobiDB-lite"/>
    </source>
</evidence>
<dbReference type="AlphaFoldDB" id="A0A399LXF8"/>
<gene>
    <name evidence="2" type="ORF">D0894_27985</name>
</gene>
<dbReference type="InterPro" id="IPR031325">
    <property type="entry name" value="RHS_repeat"/>
</dbReference>
<name>A0A399LXF8_9PSED</name>
<dbReference type="Pfam" id="PF05593">
    <property type="entry name" value="RHS_repeat"/>
    <property type="match status" value="1"/>
</dbReference>
<protein>
    <recommendedName>
        <fullName evidence="4">RHS repeat protein</fullName>
    </recommendedName>
</protein>
<proteinExistence type="predicted"/>